<evidence type="ECO:0000313" key="2">
    <source>
        <dbReference type="Proteomes" id="UP000694680"/>
    </source>
</evidence>
<accession>A0A8C5E387</accession>
<sequence length="70" mass="8110">MFVDDNAQPHRTRIVTARLQEIGVPHMVWPAMSLDLNLIDHIWDQLKQRLHARSPPPRDLAELHVALVTE</sequence>
<dbReference type="GO" id="GO:0003676">
    <property type="term" value="F:nucleic acid binding"/>
    <property type="evidence" value="ECO:0007669"/>
    <property type="project" value="InterPro"/>
</dbReference>
<dbReference type="AlphaFoldDB" id="A0A8C5E387"/>
<organism evidence="1 2">
    <name type="scientific">Gouania willdenowi</name>
    <name type="common">Blunt-snouted clingfish</name>
    <name type="synonym">Lepadogaster willdenowi</name>
    <dbReference type="NCBI Taxonomy" id="441366"/>
    <lineage>
        <taxon>Eukaryota</taxon>
        <taxon>Metazoa</taxon>
        <taxon>Chordata</taxon>
        <taxon>Craniata</taxon>
        <taxon>Vertebrata</taxon>
        <taxon>Euteleostomi</taxon>
        <taxon>Actinopterygii</taxon>
        <taxon>Neopterygii</taxon>
        <taxon>Teleostei</taxon>
        <taxon>Neoteleostei</taxon>
        <taxon>Acanthomorphata</taxon>
        <taxon>Ovalentaria</taxon>
        <taxon>Blenniimorphae</taxon>
        <taxon>Blenniiformes</taxon>
        <taxon>Gobiesocoidei</taxon>
        <taxon>Gobiesocidae</taxon>
        <taxon>Gobiesocinae</taxon>
        <taxon>Gouania</taxon>
    </lineage>
</organism>
<dbReference type="InterPro" id="IPR036397">
    <property type="entry name" value="RNaseH_sf"/>
</dbReference>
<evidence type="ECO:0000313" key="1">
    <source>
        <dbReference type="Ensembl" id="ENSGWIP00000015683.1"/>
    </source>
</evidence>
<dbReference type="Ensembl" id="ENSGWIT00000017321.1">
    <property type="protein sequence ID" value="ENSGWIP00000015683.1"/>
    <property type="gene ID" value="ENSGWIG00000008786.1"/>
</dbReference>
<reference evidence="1" key="3">
    <citation type="submission" date="2025-09" db="UniProtKB">
        <authorList>
            <consortium name="Ensembl"/>
        </authorList>
    </citation>
    <scope>IDENTIFICATION</scope>
</reference>
<dbReference type="Gene3D" id="3.30.420.10">
    <property type="entry name" value="Ribonuclease H-like superfamily/Ribonuclease H"/>
    <property type="match status" value="1"/>
</dbReference>
<proteinExistence type="predicted"/>
<protein>
    <recommendedName>
        <fullName evidence="3">Tc1-like transposase DDE domain-containing protein</fullName>
    </recommendedName>
</protein>
<evidence type="ECO:0008006" key="3">
    <source>
        <dbReference type="Google" id="ProtNLM"/>
    </source>
</evidence>
<name>A0A8C5E387_GOUWI</name>
<reference evidence="1" key="2">
    <citation type="submission" date="2025-08" db="UniProtKB">
        <authorList>
            <consortium name="Ensembl"/>
        </authorList>
    </citation>
    <scope>IDENTIFICATION</scope>
</reference>
<dbReference type="Proteomes" id="UP000694680">
    <property type="component" value="Chromosome 14"/>
</dbReference>
<keyword evidence="2" id="KW-1185">Reference proteome</keyword>
<reference evidence="1" key="1">
    <citation type="submission" date="2020-06" db="EMBL/GenBank/DDBJ databases">
        <authorList>
            <consortium name="Wellcome Sanger Institute Data Sharing"/>
        </authorList>
    </citation>
    <scope>NUCLEOTIDE SEQUENCE [LARGE SCALE GENOMIC DNA]</scope>
</reference>